<evidence type="ECO:0008006" key="13">
    <source>
        <dbReference type="Google" id="ProtNLM"/>
    </source>
</evidence>
<reference evidence="11" key="1">
    <citation type="submission" date="2025-08" db="UniProtKB">
        <authorList>
            <consortium name="Ensembl"/>
        </authorList>
    </citation>
    <scope>IDENTIFICATION</scope>
</reference>
<protein>
    <recommendedName>
        <fullName evidence="13">Cytochrome c oxidase subunit 8A, mitochondrial</fullName>
    </recommendedName>
</protein>
<evidence type="ECO:0000313" key="12">
    <source>
        <dbReference type="Proteomes" id="UP000472269"/>
    </source>
</evidence>
<feature type="transmembrane region" description="Helical" evidence="10">
    <location>
        <begin position="45"/>
        <end position="64"/>
    </location>
</feature>
<comment type="similarity">
    <text evidence="3">Belongs to the cytochrome c oxidase VIII family.</text>
</comment>
<organism evidence="11 12">
    <name type="scientific">Athene cunicularia</name>
    <name type="common">Burrowing owl</name>
    <name type="synonym">Speotyto cunicularia</name>
    <dbReference type="NCBI Taxonomy" id="194338"/>
    <lineage>
        <taxon>Eukaryota</taxon>
        <taxon>Metazoa</taxon>
        <taxon>Chordata</taxon>
        <taxon>Craniata</taxon>
        <taxon>Vertebrata</taxon>
        <taxon>Euteleostomi</taxon>
        <taxon>Archelosauria</taxon>
        <taxon>Archosauria</taxon>
        <taxon>Dinosauria</taxon>
        <taxon>Saurischia</taxon>
        <taxon>Theropoda</taxon>
        <taxon>Coelurosauria</taxon>
        <taxon>Aves</taxon>
        <taxon>Neognathae</taxon>
        <taxon>Neoaves</taxon>
        <taxon>Telluraves</taxon>
        <taxon>Strigiformes</taxon>
        <taxon>Strigidae</taxon>
        <taxon>Athene</taxon>
    </lineage>
</organism>
<dbReference type="Pfam" id="PF02285">
    <property type="entry name" value="COX8"/>
    <property type="match status" value="1"/>
</dbReference>
<keyword evidence="4 10" id="KW-0812">Transmembrane</keyword>
<evidence type="ECO:0000256" key="9">
    <source>
        <dbReference type="ARBA" id="ARBA00023136"/>
    </source>
</evidence>
<evidence type="ECO:0000256" key="1">
    <source>
        <dbReference type="ARBA" id="ARBA00004434"/>
    </source>
</evidence>
<keyword evidence="6" id="KW-0809">Transit peptide</keyword>
<evidence type="ECO:0000256" key="4">
    <source>
        <dbReference type="ARBA" id="ARBA00022692"/>
    </source>
</evidence>
<dbReference type="Proteomes" id="UP000472269">
    <property type="component" value="Unplaced"/>
</dbReference>
<name>A0A663M2V3_ATHCN</name>
<evidence type="ECO:0000256" key="5">
    <source>
        <dbReference type="ARBA" id="ARBA00022792"/>
    </source>
</evidence>
<keyword evidence="9 10" id="KW-0472">Membrane</keyword>
<keyword evidence="8" id="KW-0496">Mitochondrion</keyword>
<evidence type="ECO:0000256" key="3">
    <source>
        <dbReference type="ARBA" id="ARBA00010117"/>
    </source>
</evidence>
<dbReference type="SUPFAM" id="SSF81431">
    <property type="entry name" value="Mitochondrial cytochrome c oxidase subunit VIIIb (aka IX)"/>
    <property type="match status" value="1"/>
</dbReference>
<keyword evidence="5" id="KW-0999">Mitochondrion inner membrane</keyword>
<dbReference type="PANTHER" id="PTHR16717">
    <property type="entry name" value="CYTOCHROME C OXIDASE POLYPEPTIDE VIII"/>
    <property type="match status" value="1"/>
</dbReference>
<dbReference type="UniPathway" id="UPA00705"/>
<dbReference type="InterPro" id="IPR003205">
    <property type="entry name" value="Cyt_c_oxidase_su8"/>
</dbReference>
<proteinExistence type="inferred from homology"/>
<sequence>MGLEKGAFHQKSWLGFTSCPCLWGLPSCLRLTHGGRTVPGTPEQALAFSVMAMCFLVPAGWVLAHLEHYKSRSD</sequence>
<dbReference type="GO" id="GO:0006123">
    <property type="term" value="P:mitochondrial electron transport, cytochrome c to oxygen"/>
    <property type="evidence" value="ECO:0007669"/>
    <property type="project" value="InterPro"/>
</dbReference>
<comment type="subcellular location">
    <subcellularLocation>
        <location evidence="1">Mitochondrion inner membrane</location>
        <topology evidence="1">Single-pass membrane protein</topology>
    </subcellularLocation>
</comment>
<reference evidence="11" key="2">
    <citation type="submission" date="2025-09" db="UniProtKB">
        <authorList>
            <consortium name="Ensembl"/>
        </authorList>
    </citation>
    <scope>IDENTIFICATION</scope>
</reference>
<keyword evidence="12" id="KW-1185">Reference proteome</keyword>
<dbReference type="AlphaFoldDB" id="A0A663M2V3"/>
<evidence type="ECO:0000256" key="10">
    <source>
        <dbReference type="SAM" id="Phobius"/>
    </source>
</evidence>
<feature type="transmembrane region" description="Helical" evidence="10">
    <location>
        <begin position="12"/>
        <end position="33"/>
    </location>
</feature>
<evidence type="ECO:0000256" key="2">
    <source>
        <dbReference type="ARBA" id="ARBA00004673"/>
    </source>
</evidence>
<evidence type="ECO:0000256" key="6">
    <source>
        <dbReference type="ARBA" id="ARBA00022946"/>
    </source>
</evidence>
<accession>A0A663M2V3</accession>
<dbReference type="Gene3D" id="4.10.81.10">
    <property type="entry name" value="Cytochrome c oxidase, subunit 8"/>
    <property type="match status" value="1"/>
</dbReference>
<keyword evidence="7 10" id="KW-1133">Transmembrane helix</keyword>
<evidence type="ECO:0000256" key="8">
    <source>
        <dbReference type="ARBA" id="ARBA00023128"/>
    </source>
</evidence>
<dbReference type="PANTHER" id="PTHR16717:SF5">
    <property type="entry name" value="CYTOCHROME C OXIDASE SUBUNIT 8, ISOFORM A"/>
    <property type="match status" value="1"/>
</dbReference>
<dbReference type="GO" id="GO:0045277">
    <property type="term" value="C:respiratory chain complex IV"/>
    <property type="evidence" value="ECO:0007669"/>
    <property type="project" value="InterPro"/>
</dbReference>
<dbReference type="Ensembl" id="ENSACUT00000006465.1">
    <property type="protein sequence ID" value="ENSACUP00000006057.1"/>
    <property type="gene ID" value="ENSACUG00000004126.1"/>
</dbReference>
<evidence type="ECO:0000313" key="11">
    <source>
        <dbReference type="Ensembl" id="ENSACUP00000006057.1"/>
    </source>
</evidence>
<evidence type="ECO:0000256" key="7">
    <source>
        <dbReference type="ARBA" id="ARBA00022989"/>
    </source>
</evidence>
<dbReference type="GO" id="GO:0005743">
    <property type="term" value="C:mitochondrial inner membrane"/>
    <property type="evidence" value="ECO:0007669"/>
    <property type="project" value="UniProtKB-SubCell"/>
</dbReference>
<comment type="pathway">
    <text evidence="2">Energy metabolism; oxidative phosphorylation.</text>
</comment>
<dbReference type="InterPro" id="IPR036548">
    <property type="entry name" value="Cyt_c_oxidase_su8_sf"/>
</dbReference>